<dbReference type="EMBL" id="JBBXMP010000001">
    <property type="protein sequence ID" value="KAL0072808.1"/>
    <property type="molecule type" value="Genomic_DNA"/>
</dbReference>
<keyword evidence="2" id="KW-0472">Membrane</keyword>
<accession>A0ABR3AGE2</accession>
<gene>
    <name evidence="3" type="ORF">AAF712_000571</name>
</gene>
<reference evidence="3 4" key="1">
    <citation type="submission" date="2024-05" db="EMBL/GenBank/DDBJ databases">
        <title>A draft genome resource for the thread blight pathogen Marasmius tenuissimus strain MS-2.</title>
        <authorList>
            <person name="Yulfo-Soto G.E."/>
            <person name="Baruah I.K."/>
            <person name="Amoako-Attah I."/>
            <person name="Bukari Y."/>
            <person name="Meinhardt L.W."/>
            <person name="Bailey B.A."/>
            <person name="Cohen S.P."/>
        </authorList>
    </citation>
    <scope>NUCLEOTIDE SEQUENCE [LARGE SCALE GENOMIC DNA]</scope>
    <source>
        <strain evidence="3 4">MS-2</strain>
    </source>
</reference>
<keyword evidence="4" id="KW-1185">Reference proteome</keyword>
<feature type="transmembrane region" description="Helical" evidence="2">
    <location>
        <begin position="98"/>
        <end position="117"/>
    </location>
</feature>
<dbReference type="Proteomes" id="UP001437256">
    <property type="component" value="Unassembled WGS sequence"/>
</dbReference>
<name>A0ABR3AGE2_9AGAR</name>
<feature type="region of interest" description="Disordered" evidence="1">
    <location>
        <begin position="216"/>
        <end position="240"/>
    </location>
</feature>
<keyword evidence="2" id="KW-1133">Transmembrane helix</keyword>
<proteinExistence type="predicted"/>
<feature type="transmembrane region" description="Helical" evidence="2">
    <location>
        <begin position="68"/>
        <end position="86"/>
    </location>
</feature>
<protein>
    <submittedName>
        <fullName evidence="3">Uncharacterized protein</fullName>
    </submittedName>
</protein>
<feature type="transmembrane region" description="Helical" evidence="2">
    <location>
        <begin position="30"/>
        <end position="56"/>
    </location>
</feature>
<evidence type="ECO:0000256" key="2">
    <source>
        <dbReference type="SAM" id="Phobius"/>
    </source>
</evidence>
<sequence length="240" mass="26429">MAQVTPADIPLPAFLDPLLDYLQDNLPRPVYSFIITFASHCLAVVSASLTLISALLRTDPSQWNAQTILPPLIAFLAAYFALLSLYRTTTWMVRTSFWFIKWGTILGILFGGTNWIMAGGGNAVGAPGVASVVGGLILDMLNGDGGNERARGRSGGGNTQRKPRPKAWDNFQAHQEWQYDERFTQTGDAQVVIEEILASARDSGFWNAMKGAMNAFQGNRDDSTERRERRERRSAGSTSR</sequence>
<feature type="compositionally biased region" description="Basic and acidic residues" evidence="1">
    <location>
        <begin position="219"/>
        <end position="234"/>
    </location>
</feature>
<evidence type="ECO:0000313" key="3">
    <source>
        <dbReference type="EMBL" id="KAL0072808.1"/>
    </source>
</evidence>
<keyword evidence="2" id="KW-0812">Transmembrane</keyword>
<evidence type="ECO:0000313" key="4">
    <source>
        <dbReference type="Proteomes" id="UP001437256"/>
    </source>
</evidence>
<organism evidence="3 4">
    <name type="scientific">Marasmius tenuissimus</name>
    <dbReference type="NCBI Taxonomy" id="585030"/>
    <lineage>
        <taxon>Eukaryota</taxon>
        <taxon>Fungi</taxon>
        <taxon>Dikarya</taxon>
        <taxon>Basidiomycota</taxon>
        <taxon>Agaricomycotina</taxon>
        <taxon>Agaricomycetes</taxon>
        <taxon>Agaricomycetidae</taxon>
        <taxon>Agaricales</taxon>
        <taxon>Marasmiineae</taxon>
        <taxon>Marasmiaceae</taxon>
        <taxon>Marasmius</taxon>
    </lineage>
</organism>
<comment type="caution">
    <text evidence="3">The sequence shown here is derived from an EMBL/GenBank/DDBJ whole genome shotgun (WGS) entry which is preliminary data.</text>
</comment>
<evidence type="ECO:0000256" key="1">
    <source>
        <dbReference type="SAM" id="MobiDB-lite"/>
    </source>
</evidence>